<feature type="signal peptide" evidence="6">
    <location>
        <begin position="1"/>
        <end position="23"/>
    </location>
</feature>
<evidence type="ECO:0000313" key="9">
    <source>
        <dbReference type="Proteomes" id="UP001205603"/>
    </source>
</evidence>
<dbReference type="Pfam" id="PF13905">
    <property type="entry name" value="Thioredoxin_8"/>
    <property type="match status" value="1"/>
</dbReference>
<keyword evidence="5" id="KW-0175">Coiled coil</keyword>
<dbReference type="Proteomes" id="UP001205603">
    <property type="component" value="Unassembled WGS sequence"/>
</dbReference>
<dbReference type="SUPFAM" id="SSF52833">
    <property type="entry name" value="Thioredoxin-like"/>
    <property type="match status" value="1"/>
</dbReference>
<dbReference type="PROSITE" id="PS51352">
    <property type="entry name" value="THIOREDOXIN_2"/>
    <property type="match status" value="1"/>
</dbReference>
<dbReference type="InterPro" id="IPR013766">
    <property type="entry name" value="Thioredoxin_domain"/>
</dbReference>
<evidence type="ECO:0000259" key="7">
    <source>
        <dbReference type="PROSITE" id="PS51352"/>
    </source>
</evidence>
<organism evidence="8 9">
    <name type="scientific">Coprobacter tertius</name>
    <dbReference type="NCBI Taxonomy" id="2944915"/>
    <lineage>
        <taxon>Bacteria</taxon>
        <taxon>Pseudomonadati</taxon>
        <taxon>Bacteroidota</taxon>
        <taxon>Bacteroidia</taxon>
        <taxon>Bacteroidales</taxon>
        <taxon>Barnesiellaceae</taxon>
        <taxon>Coprobacter</taxon>
    </lineage>
</organism>
<dbReference type="InterPro" id="IPR050553">
    <property type="entry name" value="Thioredoxin_ResA/DsbE_sf"/>
</dbReference>
<accession>A0ABT1MGB4</accession>
<dbReference type="CDD" id="cd02966">
    <property type="entry name" value="TlpA_like_family"/>
    <property type="match status" value="1"/>
</dbReference>
<evidence type="ECO:0000256" key="1">
    <source>
        <dbReference type="ARBA" id="ARBA00004196"/>
    </source>
</evidence>
<gene>
    <name evidence="8" type="ORF">NMU02_04770</name>
</gene>
<dbReference type="EMBL" id="JANDHW010000003">
    <property type="protein sequence ID" value="MCP9611401.1"/>
    <property type="molecule type" value="Genomic_DNA"/>
</dbReference>
<dbReference type="InterPro" id="IPR012336">
    <property type="entry name" value="Thioredoxin-like_fold"/>
</dbReference>
<reference evidence="8 9" key="1">
    <citation type="submission" date="2022-07" db="EMBL/GenBank/DDBJ databases">
        <title>Fecal culturing of patients with breast cancer.</title>
        <authorList>
            <person name="Teng N.M.Y."/>
            <person name="Kiu R."/>
            <person name="Evans R."/>
            <person name="Baker D.J."/>
            <person name="Zenner C."/>
            <person name="Robinson S.D."/>
            <person name="Hall L.J."/>
        </authorList>
    </citation>
    <scope>NUCLEOTIDE SEQUENCE [LARGE SCALE GENOMIC DNA]</scope>
    <source>
        <strain evidence="8 9">LH1063</strain>
    </source>
</reference>
<keyword evidence="9" id="KW-1185">Reference proteome</keyword>
<evidence type="ECO:0000256" key="2">
    <source>
        <dbReference type="ARBA" id="ARBA00022748"/>
    </source>
</evidence>
<dbReference type="RefSeq" id="WP_255026143.1">
    <property type="nucleotide sequence ID" value="NZ_JANDHW010000003.1"/>
</dbReference>
<keyword evidence="3" id="KW-1015">Disulfide bond</keyword>
<evidence type="ECO:0000313" key="8">
    <source>
        <dbReference type="EMBL" id="MCP9611401.1"/>
    </source>
</evidence>
<evidence type="ECO:0000256" key="6">
    <source>
        <dbReference type="SAM" id="SignalP"/>
    </source>
</evidence>
<protein>
    <submittedName>
        <fullName evidence="8">TlpA family protein disulfide reductase</fullName>
    </submittedName>
</protein>
<dbReference type="PANTHER" id="PTHR42852">
    <property type="entry name" value="THIOL:DISULFIDE INTERCHANGE PROTEIN DSBE"/>
    <property type="match status" value="1"/>
</dbReference>
<evidence type="ECO:0000256" key="3">
    <source>
        <dbReference type="ARBA" id="ARBA00023157"/>
    </source>
</evidence>
<keyword evidence="4" id="KW-0676">Redox-active center</keyword>
<dbReference type="Gene3D" id="3.40.30.10">
    <property type="entry name" value="Glutaredoxin"/>
    <property type="match status" value="1"/>
</dbReference>
<evidence type="ECO:0000256" key="5">
    <source>
        <dbReference type="SAM" id="Coils"/>
    </source>
</evidence>
<keyword evidence="6" id="KW-0732">Signal</keyword>
<feature type="coiled-coil region" evidence="5">
    <location>
        <begin position="266"/>
        <end position="296"/>
    </location>
</feature>
<dbReference type="PANTHER" id="PTHR42852:SF6">
    <property type="entry name" value="THIOL:DISULFIDE INTERCHANGE PROTEIN DSBE"/>
    <property type="match status" value="1"/>
</dbReference>
<comment type="caution">
    <text evidence="8">The sequence shown here is derived from an EMBL/GenBank/DDBJ whole genome shotgun (WGS) entry which is preliminary data.</text>
</comment>
<comment type="subcellular location">
    <subcellularLocation>
        <location evidence="1">Cell envelope</location>
    </subcellularLocation>
</comment>
<feature type="chain" id="PRO_5046663031" evidence="6">
    <location>
        <begin position="24"/>
        <end position="690"/>
    </location>
</feature>
<keyword evidence="2" id="KW-0201">Cytochrome c-type biogenesis</keyword>
<name>A0ABT1MGB4_9BACT</name>
<evidence type="ECO:0000256" key="4">
    <source>
        <dbReference type="ARBA" id="ARBA00023284"/>
    </source>
</evidence>
<proteinExistence type="predicted"/>
<feature type="domain" description="Thioredoxin" evidence="7">
    <location>
        <begin position="538"/>
        <end position="688"/>
    </location>
</feature>
<sequence length="690" mass="81029">MKKNLTRIILSFIAFVISIPCFAEDISIPTSLKGNWINTQTNEWEYGLFEKFAVYDCDFWNYTSIVPLKKNVLMINLENGEKSLSIKIKEEKNGTISIESGKKKKSVYKKASKEFSYYPQKDHSRFNISDYRTDSVTITGYFRNFDQVTEEDMRFFRKFQVIIHLKPQKEYNIEPDSLGRFKIRIPAFAPQYIDIYPLLSTVVTPGESLFFYCNIKDFTIKPEDKSIVDHFKREKEKLFMGKNARLHNELSELLSQNYWSVDYYQMKSIKEDMKALEDIKSKYNEALQKLSEYINKYPALSQKTIDIARQNFLYQYGYYVMQRYFNLIEENRISFDTPEYFKFIEKEFPLDNELDYTATKEFNDFIETYLSYINRQKSVTMPDGSIAIIYKPNIHKIWNQLINDGLVPDEDTGLEEETARIIEEIEKLPIDKRANSFTPDKQKKLDQLNKYFQLPQAKELLEKDLIANDLKTIDSVITNPILKELLTAGYFIEQLNQTQKPLSETALSILNARVTHDAFKSDILKQQNQYITIKEKGFIDFNSLKDVSAFKDFEDAKILLKELLKPYNGKVVYLDIWGTWCGPCRENMALMPDIEKELSGKDVIFMYLANNSPEDTWKSFIKKTGLSGENIVHYRLPDHQQRMIENLLSVSEYPSYFIFDKKGELIKMNAASPKFKNILLQQIEEALEKK</sequence>
<dbReference type="InterPro" id="IPR036249">
    <property type="entry name" value="Thioredoxin-like_sf"/>
</dbReference>